<dbReference type="EMBL" id="SKBN01000004">
    <property type="protein sequence ID" value="TGJ88323.1"/>
    <property type="molecule type" value="Genomic_DNA"/>
</dbReference>
<comment type="caution">
    <text evidence="2">The sequence shown here is derived from an EMBL/GenBank/DDBJ whole genome shotgun (WGS) entry which is preliminary data.</text>
</comment>
<dbReference type="Proteomes" id="UP000297716">
    <property type="component" value="Unassembled WGS sequence"/>
</dbReference>
<dbReference type="AlphaFoldDB" id="A0A4Z0ZBE4"/>
<keyword evidence="3" id="KW-1185">Reference proteome</keyword>
<gene>
    <name evidence="2" type="ORF">E0Z10_g446</name>
</gene>
<protein>
    <submittedName>
        <fullName evidence="2">Uncharacterized protein</fullName>
    </submittedName>
</protein>
<evidence type="ECO:0000313" key="3">
    <source>
        <dbReference type="Proteomes" id="UP000297716"/>
    </source>
</evidence>
<proteinExistence type="predicted"/>
<feature type="region of interest" description="Disordered" evidence="1">
    <location>
        <begin position="113"/>
        <end position="138"/>
    </location>
</feature>
<organism evidence="2 3">
    <name type="scientific">Xylaria hypoxylon</name>
    <dbReference type="NCBI Taxonomy" id="37992"/>
    <lineage>
        <taxon>Eukaryota</taxon>
        <taxon>Fungi</taxon>
        <taxon>Dikarya</taxon>
        <taxon>Ascomycota</taxon>
        <taxon>Pezizomycotina</taxon>
        <taxon>Sordariomycetes</taxon>
        <taxon>Xylariomycetidae</taxon>
        <taxon>Xylariales</taxon>
        <taxon>Xylariaceae</taxon>
        <taxon>Xylaria</taxon>
    </lineage>
</organism>
<evidence type="ECO:0000256" key="1">
    <source>
        <dbReference type="SAM" id="MobiDB-lite"/>
    </source>
</evidence>
<dbReference type="OrthoDB" id="194358at2759"/>
<feature type="region of interest" description="Disordered" evidence="1">
    <location>
        <begin position="1"/>
        <end position="20"/>
    </location>
</feature>
<sequence>MATTPTQWPGSGLPNPQEKVEEQFEDVLTCARRVGFDSFDTMALHYYTRNFHPASAVAQEQRLSRNRRLPELLAGLRKQSSTWSNWQRRGYQDEMLKAAGEVYRMEYTEFHKADGNSSENDSVNEVPLEDMVSGNYNS</sequence>
<name>A0A4Z0ZBE4_9PEZI</name>
<evidence type="ECO:0000313" key="2">
    <source>
        <dbReference type="EMBL" id="TGJ88323.1"/>
    </source>
</evidence>
<reference evidence="2 3" key="1">
    <citation type="submission" date="2019-03" db="EMBL/GenBank/DDBJ databases">
        <title>Draft genome sequence of Xylaria hypoxylon DSM 108379, a ubiquitous saprotrophic-parasitic fungi on hardwood.</title>
        <authorList>
            <person name="Buettner E."/>
            <person name="Leonhardt S."/>
            <person name="Gebauer A.M."/>
            <person name="Liers C."/>
            <person name="Hofrichter M."/>
            <person name="Kellner H."/>
        </authorList>
    </citation>
    <scope>NUCLEOTIDE SEQUENCE [LARGE SCALE GENOMIC DNA]</scope>
    <source>
        <strain evidence="2 3">DSM 108379</strain>
    </source>
</reference>
<accession>A0A4Z0ZBE4</accession>